<comment type="caution">
    <text evidence="9">The sequence shown here is derived from an EMBL/GenBank/DDBJ whole genome shotgun (WGS) entry which is preliminary data.</text>
</comment>
<dbReference type="SMART" id="SM00066">
    <property type="entry name" value="GAL4"/>
    <property type="match status" value="1"/>
</dbReference>
<evidence type="ECO:0000256" key="5">
    <source>
        <dbReference type="ARBA" id="ARBA00023242"/>
    </source>
</evidence>
<dbReference type="Pfam" id="PF00172">
    <property type="entry name" value="Zn_clus"/>
    <property type="match status" value="1"/>
</dbReference>
<evidence type="ECO:0000256" key="3">
    <source>
        <dbReference type="ARBA" id="ARBA00023015"/>
    </source>
</evidence>
<feature type="domain" description="Zn(2)-C6 fungal-type" evidence="8">
    <location>
        <begin position="25"/>
        <end position="73"/>
    </location>
</feature>
<protein>
    <submittedName>
        <fullName evidence="9">Eukaryotic translation initiation factor 3 subunit H</fullName>
    </submittedName>
</protein>
<dbReference type="CDD" id="cd12148">
    <property type="entry name" value="fungal_TF_MHR"/>
    <property type="match status" value="1"/>
</dbReference>
<dbReference type="PROSITE" id="PS50048">
    <property type="entry name" value="ZN2_CY6_FUNGAL_2"/>
    <property type="match status" value="1"/>
</dbReference>
<keyword evidence="9" id="KW-0648">Protein biosynthesis</keyword>
<evidence type="ECO:0000256" key="6">
    <source>
        <dbReference type="SAM" id="Coils"/>
    </source>
</evidence>
<evidence type="ECO:0000256" key="1">
    <source>
        <dbReference type="ARBA" id="ARBA00004123"/>
    </source>
</evidence>
<dbReference type="InterPro" id="IPR050815">
    <property type="entry name" value="TF_fung"/>
</dbReference>
<evidence type="ECO:0000313" key="10">
    <source>
        <dbReference type="Proteomes" id="UP000623467"/>
    </source>
</evidence>
<gene>
    <name evidence="9" type="ORF">MSAN_02152300</name>
</gene>
<dbReference type="EMBL" id="JACAZH010000031">
    <property type="protein sequence ID" value="KAF7339384.1"/>
    <property type="molecule type" value="Genomic_DNA"/>
</dbReference>
<evidence type="ECO:0000256" key="7">
    <source>
        <dbReference type="SAM" id="MobiDB-lite"/>
    </source>
</evidence>
<keyword evidence="9" id="KW-0396">Initiation factor</keyword>
<feature type="compositionally biased region" description="Polar residues" evidence="7">
    <location>
        <begin position="1"/>
        <end position="12"/>
    </location>
</feature>
<dbReference type="InterPro" id="IPR036864">
    <property type="entry name" value="Zn2-C6_fun-type_DNA-bd_sf"/>
</dbReference>
<dbReference type="GO" id="GO:0003743">
    <property type="term" value="F:translation initiation factor activity"/>
    <property type="evidence" value="ECO:0007669"/>
    <property type="project" value="UniProtKB-KW"/>
</dbReference>
<feature type="region of interest" description="Disordered" evidence="7">
    <location>
        <begin position="1"/>
        <end position="24"/>
    </location>
</feature>
<keyword evidence="3" id="KW-0805">Transcription regulation</keyword>
<comment type="subcellular location">
    <subcellularLocation>
        <location evidence="1">Nucleus</location>
    </subcellularLocation>
</comment>
<evidence type="ECO:0000313" key="9">
    <source>
        <dbReference type="EMBL" id="KAF7339384.1"/>
    </source>
</evidence>
<dbReference type="CDD" id="cd00067">
    <property type="entry name" value="GAL4"/>
    <property type="match status" value="1"/>
</dbReference>
<dbReference type="SUPFAM" id="SSF57701">
    <property type="entry name" value="Zn2/Cys6 DNA-binding domain"/>
    <property type="match status" value="1"/>
</dbReference>
<keyword evidence="2" id="KW-0479">Metal-binding</keyword>
<keyword evidence="10" id="KW-1185">Reference proteome</keyword>
<dbReference type="PANTHER" id="PTHR47338">
    <property type="entry name" value="ZN(II)2CYS6 TRANSCRIPTION FACTOR (EUROFUNG)-RELATED"/>
    <property type="match status" value="1"/>
</dbReference>
<dbReference type="GO" id="GO:0005634">
    <property type="term" value="C:nucleus"/>
    <property type="evidence" value="ECO:0007669"/>
    <property type="project" value="UniProtKB-SubCell"/>
</dbReference>
<proteinExistence type="predicted"/>
<dbReference type="AlphaFoldDB" id="A0A8H7CIX9"/>
<evidence type="ECO:0000259" key="8">
    <source>
        <dbReference type="PROSITE" id="PS50048"/>
    </source>
</evidence>
<keyword evidence="6" id="KW-0175">Coiled coil</keyword>
<dbReference type="GO" id="GO:0008270">
    <property type="term" value="F:zinc ion binding"/>
    <property type="evidence" value="ECO:0007669"/>
    <property type="project" value="InterPro"/>
</dbReference>
<keyword evidence="5" id="KW-0539">Nucleus</keyword>
<dbReference type="Proteomes" id="UP000623467">
    <property type="component" value="Unassembled WGS sequence"/>
</dbReference>
<name>A0A8H7CIX9_9AGAR</name>
<dbReference type="InterPro" id="IPR001138">
    <property type="entry name" value="Zn2Cys6_DnaBD"/>
</dbReference>
<evidence type="ECO:0000256" key="4">
    <source>
        <dbReference type="ARBA" id="ARBA00023163"/>
    </source>
</evidence>
<dbReference type="PANTHER" id="PTHR47338:SF29">
    <property type="entry name" value="ZN(2)-C6 FUNGAL-TYPE DOMAIN-CONTAINING PROTEIN"/>
    <property type="match status" value="1"/>
</dbReference>
<accession>A0A8H7CIX9</accession>
<evidence type="ECO:0000256" key="2">
    <source>
        <dbReference type="ARBA" id="ARBA00022723"/>
    </source>
</evidence>
<feature type="coiled-coil region" evidence="6">
    <location>
        <begin position="83"/>
        <end position="110"/>
    </location>
</feature>
<dbReference type="OrthoDB" id="39175at2759"/>
<dbReference type="Gene3D" id="4.10.240.10">
    <property type="entry name" value="Zn(2)-C6 fungal-type DNA-binding domain"/>
    <property type="match status" value="1"/>
</dbReference>
<organism evidence="9 10">
    <name type="scientific">Mycena sanguinolenta</name>
    <dbReference type="NCBI Taxonomy" id="230812"/>
    <lineage>
        <taxon>Eukaryota</taxon>
        <taxon>Fungi</taxon>
        <taxon>Dikarya</taxon>
        <taxon>Basidiomycota</taxon>
        <taxon>Agaricomycotina</taxon>
        <taxon>Agaricomycetes</taxon>
        <taxon>Agaricomycetidae</taxon>
        <taxon>Agaricales</taxon>
        <taxon>Marasmiineae</taxon>
        <taxon>Mycenaceae</taxon>
        <taxon>Mycena</taxon>
    </lineage>
</organism>
<reference evidence="9" key="1">
    <citation type="submission" date="2020-05" db="EMBL/GenBank/DDBJ databases">
        <title>Mycena genomes resolve the evolution of fungal bioluminescence.</title>
        <authorList>
            <person name="Tsai I.J."/>
        </authorList>
    </citation>
    <scope>NUCLEOTIDE SEQUENCE</scope>
    <source>
        <strain evidence="9">160909Yilan</strain>
    </source>
</reference>
<sequence length="660" mass="73690">MPKVPSSSSNHSGRQEPQPLKRNQACHQCRRRKLKCDAKRPACSTCIRSHAHAVSHAPPGTQAQLPSAPECTFDEIVEPPTVNEPSKTRYEKLESRIQELEALLLEKETQTSNSTTLANHSTPPFLPGDIDLLLTSNNSFDDFISATITSTTPGSSGSSPRSSSGLEMVWPNYPPGLPNPDLLRHLVEFHGKPHSVAESSEISVGASIPPLHAICALGSLYTAAPPVTSPPHPDYSEVALDEIFSARHRLKEARPDSFAEQQAKYARETADHLESIGDRLFELLQARTILSWFYWSHCQWLEVYMSCAHSLRIAVPLGLNVCPPCRYISIFCLHRKLKSFLSPLHHTFHTAIFHYSPGAHCPGGRDQEKRLLVGILRRKAYMVGSFQKLPMVGLQSLDDEDISQLLPVRGDHFEKGTLVTPPDRQWAQTRNLLLLHPDNQTDSFVLYVKAVMLMSKVKTFNLRFRAKHFFGDSTMMSPHSEQLNPAEPVDPRGSPAFIELDNIAASFRSSFPPHLRQPIAGNVVDQHLYLACTMPYMAIILLHDPHANVRRSGCVSAVKILTAARSVLDLAYAVYSTSFDMTFLDPFCTYCWFIAGRVLVRFLQAAMDANTPDQISTLRAELDFLEAAMLKVGQRVPLAFRYGKMLKALTTQKSVENRQK</sequence>
<dbReference type="GO" id="GO:0000981">
    <property type="term" value="F:DNA-binding transcription factor activity, RNA polymerase II-specific"/>
    <property type="evidence" value="ECO:0007669"/>
    <property type="project" value="InterPro"/>
</dbReference>
<keyword evidence="4" id="KW-0804">Transcription</keyword>